<dbReference type="InterPro" id="IPR036397">
    <property type="entry name" value="RNaseH_sf"/>
</dbReference>
<proteinExistence type="predicted"/>
<evidence type="ECO:0000259" key="1">
    <source>
        <dbReference type="PROSITE" id="PS50994"/>
    </source>
</evidence>
<sequence length="109" mass="12952">MRRLTGKQRPVLHSDQGWQYQMSDWQRKLAQNGVEQSMSRRGNCLDNAAMESFFATLKTEFFYLNRFESTKQLCDGLRAYIHYYNHELISLKRNGLSPVQYRTQPVDVR</sequence>
<comment type="caution">
    <text evidence="2">The sequence shown here is derived from an EMBL/GenBank/DDBJ whole genome shotgun (WGS) entry which is preliminary data.</text>
</comment>
<feature type="domain" description="Integrase catalytic" evidence="1">
    <location>
        <begin position="1"/>
        <end position="106"/>
    </location>
</feature>
<evidence type="ECO:0000313" key="3">
    <source>
        <dbReference type="Proteomes" id="UP000366065"/>
    </source>
</evidence>
<protein>
    <submittedName>
        <fullName evidence="2">Integrase</fullName>
    </submittedName>
</protein>
<dbReference type="Pfam" id="PF00665">
    <property type="entry name" value="rve"/>
    <property type="match status" value="1"/>
</dbReference>
<organism evidence="2 3">
    <name type="scientific">Pandoraea capi</name>
    <dbReference type="NCBI Taxonomy" id="2508286"/>
    <lineage>
        <taxon>Bacteria</taxon>
        <taxon>Pseudomonadati</taxon>
        <taxon>Pseudomonadota</taxon>
        <taxon>Betaproteobacteria</taxon>
        <taxon>Burkholderiales</taxon>
        <taxon>Burkholderiaceae</taxon>
        <taxon>Pandoraea</taxon>
    </lineage>
</organism>
<dbReference type="SUPFAM" id="SSF53098">
    <property type="entry name" value="Ribonuclease H-like"/>
    <property type="match status" value="1"/>
</dbReference>
<dbReference type="InterPro" id="IPR050900">
    <property type="entry name" value="Transposase_IS3/IS150/IS904"/>
</dbReference>
<accession>A0ABY6VU03</accession>
<dbReference type="Gene3D" id="3.30.420.10">
    <property type="entry name" value="Ribonuclease H-like superfamily/Ribonuclease H"/>
    <property type="match status" value="1"/>
</dbReference>
<dbReference type="PANTHER" id="PTHR46889:SF4">
    <property type="entry name" value="TRANSPOSASE INSO FOR INSERTION SEQUENCE ELEMENT IS911B-RELATED"/>
    <property type="match status" value="1"/>
</dbReference>
<evidence type="ECO:0000313" key="2">
    <source>
        <dbReference type="EMBL" id="VVD87589.1"/>
    </source>
</evidence>
<reference evidence="2 3" key="1">
    <citation type="submission" date="2019-08" db="EMBL/GenBank/DDBJ databases">
        <authorList>
            <person name="Peeters C."/>
        </authorList>
    </citation>
    <scope>NUCLEOTIDE SEQUENCE [LARGE SCALE GENOMIC DNA]</scope>
    <source>
        <strain evidence="2 3">LMG 20602</strain>
    </source>
</reference>
<gene>
    <name evidence="2" type="ORF">PCA20602_01449</name>
</gene>
<dbReference type="Proteomes" id="UP000366065">
    <property type="component" value="Unassembled WGS sequence"/>
</dbReference>
<dbReference type="InterPro" id="IPR012337">
    <property type="entry name" value="RNaseH-like_sf"/>
</dbReference>
<dbReference type="EMBL" id="CABPRV010000003">
    <property type="protein sequence ID" value="VVD87589.1"/>
    <property type="molecule type" value="Genomic_DNA"/>
</dbReference>
<keyword evidence="3" id="KW-1185">Reference proteome</keyword>
<dbReference type="Pfam" id="PF13333">
    <property type="entry name" value="rve_2"/>
    <property type="match status" value="1"/>
</dbReference>
<dbReference type="PANTHER" id="PTHR46889">
    <property type="entry name" value="TRANSPOSASE INSF FOR INSERTION SEQUENCE IS3B-RELATED"/>
    <property type="match status" value="1"/>
</dbReference>
<name>A0ABY6VU03_9BURK</name>
<dbReference type="PROSITE" id="PS50994">
    <property type="entry name" value="INTEGRASE"/>
    <property type="match status" value="1"/>
</dbReference>
<dbReference type="InterPro" id="IPR001584">
    <property type="entry name" value="Integrase_cat-core"/>
</dbReference>